<keyword evidence="3" id="KW-1185">Reference proteome</keyword>
<accession>A0A1W1W067</accession>
<feature type="signal peptide" evidence="1">
    <location>
        <begin position="1"/>
        <end position="24"/>
    </location>
</feature>
<dbReference type="PROSITE" id="PS51257">
    <property type="entry name" value="PROKAR_LIPOPROTEIN"/>
    <property type="match status" value="1"/>
</dbReference>
<dbReference type="EMBL" id="FWWW01000083">
    <property type="protein sequence ID" value="SMB98514.1"/>
    <property type="molecule type" value="Genomic_DNA"/>
</dbReference>
<protein>
    <recommendedName>
        <fullName evidence="4">Lipoprotein</fullName>
    </recommendedName>
</protein>
<feature type="chain" id="PRO_5012054340" description="Lipoprotein" evidence="1">
    <location>
        <begin position="25"/>
        <end position="194"/>
    </location>
</feature>
<organism evidence="2 3">
    <name type="scientific">Hymenobacter roseosalivarius DSM 11622</name>
    <dbReference type="NCBI Taxonomy" id="645990"/>
    <lineage>
        <taxon>Bacteria</taxon>
        <taxon>Pseudomonadati</taxon>
        <taxon>Bacteroidota</taxon>
        <taxon>Cytophagia</taxon>
        <taxon>Cytophagales</taxon>
        <taxon>Hymenobacteraceae</taxon>
        <taxon>Hymenobacter</taxon>
    </lineage>
</organism>
<evidence type="ECO:0000313" key="2">
    <source>
        <dbReference type="EMBL" id="SMB98514.1"/>
    </source>
</evidence>
<dbReference type="STRING" id="645990.SAMN00120144_3446"/>
<reference evidence="2 3" key="1">
    <citation type="submission" date="2017-04" db="EMBL/GenBank/DDBJ databases">
        <authorList>
            <person name="Afonso C.L."/>
            <person name="Miller P.J."/>
            <person name="Scott M.A."/>
            <person name="Spackman E."/>
            <person name="Goraichik I."/>
            <person name="Dimitrov K.M."/>
            <person name="Suarez D.L."/>
            <person name="Swayne D.E."/>
        </authorList>
    </citation>
    <scope>NUCLEOTIDE SEQUENCE [LARGE SCALE GENOMIC DNA]</scope>
    <source>
        <strain evidence="2 3">DSM 11622</strain>
    </source>
</reference>
<evidence type="ECO:0000256" key="1">
    <source>
        <dbReference type="SAM" id="SignalP"/>
    </source>
</evidence>
<dbReference type="OrthoDB" id="876092at2"/>
<dbReference type="Proteomes" id="UP000192266">
    <property type="component" value="Unassembled WGS sequence"/>
</dbReference>
<dbReference type="RefSeq" id="WP_084446903.1">
    <property type="nucleotide sequence ID" value="NZ_FWWW01000083.1"/>
</dbReference>
<keyword evidence="1" id="KW-0732">Signal</keyword>
<name>A0A1W1W067_9BACT</name>
<dbReference type="AlphaFoldDB" id="A0A1W1W067"/>
<proteinExistence type="predicted"/>
<evidence type="ECO:0000313" key="3">
    <source>
        <dbReference type="Proteomes" id="UP000192266"/>
    </source>
</evidence>
<sequence length="194" mass="21461">MKFAPQSFVRRVLPSLVVLLALLAACETSRRGIPEINATDATDLERRQSEIIGADAHHNSTLVGRVIEGKVEYVVPQAQLATGFIRQFSDGTVIDKTSIRKVQGSPKDKAIYYLVGMGLRNGMYRAMAIPLETSTDNSLYLRSNAERYIVTSVGCTFCYFSFEKSRITGTECEENTGGSRCDLEVEGNNSFFAR</sequence>
<evidence type="ECO:0008006" key="4">
    <source>
        <dbReference type="Google" id="ProtNLM"/>
    </source>
</evidence>
<gene>
    <name evidence="2" type="ORF">SAMN00120144_3446</name>
</gene>